<protein>
    <submittedName>
        <fullName evidence="1">12238_t:CDS:1</fullName>
    </submittedName>
</protein>
<evidence type="ECO:0000313" key="1">
    <source>
        <dbReference type="EMBL" id="CAG8481638.1"/>
    </source>
</evidence>
<accession>A0ACA9KN07</accession>
<keyword evidence="2" id="KW-1185">Reference proteome</keyword>
<comment type="caution">
    <text evidence="1">The sequence shown here is derived from an EMBL/GenBank/DDBJ whole genome shotgun (WGS) entry which is preliminary data.</text>
</comment>
<dbReference type="EMBL" id="CAJVPW010001350">
    <property type="protein sequence ID" value="CAG8481638.1"/>
    <property type="molecule type" value="Genomic_DNA"/>
</dbReference>
<name>A0ACA9KN07_9GLOM</name>
<proteinExistence type="predicted"/>
<evidence type="ECO:0000313" key="2">
    <source>
        <dbReference type="Proteomes" id="UP000789366"/>
    </source>
</evidence>
<dbReference type="Proteomes" id="UP000789366">
    <property type="component" value="Unassembled WGS sequence"/>
</dbReference>
<gene>
    <name evidence="1" type="ORF">SPELUC_LOCUS2155</name>
</gene>
<organism evidence="1 2">
    <name type="scientific">Cetraspora pellucida</name>
    <dbReference type="NCBI Taxonomy" id="1433469"/>
    <lineage>
        <taxon>Eukaryota</taxon>
        <taxon>Fungi</taxon>
        <taxon>Fungi incertae sedis</taxon>
        <taxon>Mucoromycota</taxon>
        <taxon>Glomeromycotina</taxon>
        <taxon>Glomeromycetes</taxon>
        <taxon>Diversisporales</taxon>
        <taxon>Gigasporaceae</taxon>
        <taxon>Cetraspora</taxon>
    </lineage>
</organism>
<sequence>MGQLKPRNRHLKESRKSRECEQWKIFQSIKNNPQMMLNHFIPTFAQLSDDDFSSIIKKLFESREVNINVQKKLLDHLISTFGQLNDNDFIFRIKSVFESREMNIDIQKNLLDYLIPTFTQLEDADFNSKIKKIFESWEMNTYIQRKRNDIFLRICNLPDIQVFNVLNLFQTITYPQGNHKGEIISTYLQKKACEFVDASLYKQECTIDALELKNKNLE</sequence>
<reference evidence="1" key="1">
    <citation type="submission" date="2021-06" db="EMBL/GenBank/DDBJ databases">
        <authorList>
            <person name="Kallberg Y."/>
            <person name="Tangrot J."/>
            <person name="Rosling A."/>
        </authorList>
    </citation>
    <scope>NUCLEOTIDE SEQUENCE</scope>
    <source>
        <strain evidence="1">28 12/20/2015</strain>
    </source>
</reference>